<dbReference type="Proteomes" id="UP001181693">
    <property type="component" value="Unassembled WGS sequence"/>
</dbReference>
<proteinExistence type="predicted"/>
<name>A0AAV3AJX5_PYXAD</name>
<gene>
    <name evidence="1" type="ORF">GDO54_014057</name>
</gene>
<evidence type="ECO:0000313" key="1">
    <source>
        <dbReference type="EMBL" id="DBA23107.1"/>
    </source>
</evidence>
<accession>A0AAV3AJX5</accession>
<comment type="caution">
    <text evidence="1">The sequence shown here is derived from an EMBL/GenBank/DDBJ whole genome shotgun (WGS) entry which is preliminary data.</text>
</comment>
<protein>
    <submittedName>
        <fullName evidence="1">Uncharacterized protein</fullName>
    </submittedName>
</protein>
<organism evidence="1 2">
    <name type="scientific">Pyxicephalus adspersus</name>
    <name type="common">African bullfrog</name>
    <dbReference type="NCBI Taxonomy" id="30357"/>
    <lineage>
        <taxon>Eukaryota</taxon>
        <taxon>Metazoa</taxon>
        <taxon>Chordata</taxon>
        <taxon>Craniata</taxon>
        <taxon>Vertebrata</taxon>
        <taxon>Euteleostomi</taxon>
        <taxon>Amphibia</taxon>
        <taxon>Batrachia</taxon>
        <taxon>Anura</taxon>
        <taxon>Neobatrachia</taxon>
        <taxon>Ranoidea</taxon>
        <taxon>Pyxicephalidae</taxon>
        <taxon>Pyxicephalinae</taxon>
        <taxon>Pyxicephalus</taxon>
    </lineage>
</organism>
<sequence length="87" mass="9890">MISPCGASIYDRFKTECPVYGDWWPYLLMCPLPPHVHVPVFSTTDKVQITVLCSFRVIMSSLPFSVYCICGKWHSASLCKAYIILRA</sequence>
<evidence type="ECO:0000313" key="2">
    <source>
        <dbReference type="Proteomes" id="UP001181693"/>
    </source>
</evidence>
<keyword evidence="2" id="KW-1185">Reference proteome</keyword>
<reference evidence="1" key="1">
    <citation type="thesis" date="2020" institute="ProQuest LLC" country="789 East Eisenhower Parkway, Ann Arbor, MI, USA">
        <title>Comparative Genomics and Chromosome Evolution.</title>
        <authorList>
            <person name="Mudd A.B."/>
        </authorList>
    </citation>
    <scope>NUCLEOTIDE SEQUENCE</scope>
    <source>
        <strain evidence="1">1538</strain>
        <tissue evidence="1">Blood</tissue>
    </source>
</reference>
<dbReference type="EMBL" id="DYDO01000006">
    <property type="protein sequence ID" value="DBA23107.1"/>
    <property type="molecule type" value="Genomic_DNA"/>
</dbReference>
<dbReference type="AlphaFoldDB" id="A0AAV3AJX5"/>